<dbReference type="RefSeq" id="WP_229738341.1">
    <property type="nucleotide sequence ID" value="NZ_BMDG01000012.1"/>
</dbReference>
<evidence type="ECO:0000259" key="1">
    <source>
        <dbReference type="Pfam" id="PF00561"/>
    </source>
</evidence>
<protein>
    <recommendedName>
        <fullName evidence="1">AB hydrolase-1 domain-containing protein</fullName>
    </recommendedName>
</protein>
<dbReference type="Pfam" id="PF00561">
    <property type="entry name" value="Abhydrolase_1"/>
    <property type="match status" value="1"/>
</dbReference>
<organism evidence="2 3">
    <name type="scientific">Isoptericola cucumis</name>
    <dbReference type="NCBI Taxonomy" id="1776856"/>
    <lineage>
        <taxon>Bacteria</taxon>
        <taxon>Bacillati</taxon>
        <taxon>Actinomycetota</taxon>
        <taxon>Actinomycetes</taxon>
        <taxon>Micrococcales</taxon>
        <taxon>Promicromonosporaceae</taxon>
        <taxon>Isoptericola</taxon>
    </lineage>
</organism>
<gene>
    <name evidence="2" type="ORF">GCM10007368_31970</name>
</gene>
<evidence type="ECO:0000313" key="2">
    <source>
        <dbReference type="EMBL" id="GGI10587.1"/>
    </source>
</evidence>
<dbReference type="EMBL" id="BMDG01000012">
    <property type="protein sequence ID" value="GGI10587.1"/>
    <property type="molecule type" value="Genomic_DNA"/>
</dbReference>
<proteinExistence type="predicted"/>
<dbReference type="InterPro" id="IPR029058">
    <property type="entry name" value="AB_hydrolase_fold"/>
</dbReference>
<dbReference type="PANTHER" id="PTHR43433">
    <property type="entry name" value="HYDROLASE, ALPHA/BETA FOLD FAMILY PROTEIN"/>
    <property type="match status" value="1"/>
</dbReference>
<dbReference type="InterPro" id="IPR000073">
    <property type="entry name" value="AB_hydrolase_1"/>
</dbReference>
<comment type="caution">
    <text evidence="2">The sequence shown here is derived from an EMBL/GenBank/DDBJ whole genome shotgun (WGS) entry which is preliminary data.</text>
</comment>
<reference evidence="3" key="1">
    <citation type="journal article" date="2019" name="Int. J. Syst. Evol. Microbiol.">
        <title>The Global Catalogue of Microorganisms (GCM) 10K type strain sequencing project: providing services to taxonomists for standard genome sequencing and annotation.</title>
        <authorList>
            <consortium name="The Broad Institute Genomics Platform"/>
            <consortium name="The Broad Institute Genome Sequencing Center for Infectious Disease"/>
            <person name="Wu L."/>
            <person name="Ma J."/>
        </authorList>
    </citation>
    <scope>NUCLEOTIDE SEQUENCE [LARGE SCALE GENOMIC DNA]</scope>
    <source>
        <strain evidence="3">CCM 8653</strain>
    </source>
</reference>
<name>A0ABQ2B8K2_9MICO</name>
<dbReference type="PANTHER" id="PTHR43433:SF5">
    <property type="entry name" value="AB HYDROLASE-1 DOMAIN-CONTAINING PROTEIN"/>
    <property type="match status" value="1"/>
</dbReference>
<dbReference type="PRINTS" id="PR00111">
    <property type="entry name" value="ABHYDROLASE"/>
</dbReference>
<dbReference type="Gene3D" id="3.40.50.1820">
    <property type="entry name" value="alpha/beta hydrolase"/>
    <property type="match status" value="1"/>
</dbReference>
<accession>A0ABQ2B8K2</accession>
<dbReference type="SUPFAM" id="SSF53474">
    <property type="entry name" value="alpha/beta-Hydrolases"/>
    <property type="match status" value="1"/>
</dbReference>
<keyword evidence="3" id="KW-1185">Reference proteome</keyword>
<dbReference type="Proteomes" id="UP000632535">
    <property type="component" value="Unassembled WGS sequence"/>
</dbReference>
<evidence type="ECO:0000313" key="3">
    <source>
        <dbReference type="Proteomes" id="UP000632535"/>
    </source>
</evidence>
<sequence length="312" mass="32060">MTAGVPGVGPADGDALGPERYAEADGVRLCYQSLGDPADPTVLLVGGVGSPMDWWPADLCVALADLDGPHRRHVVRYDHRDTGRSTTCPPGAPDYTGRDVTEDALRVLDAAGVRSAHVVGLSMGGAIAQELALEHPDRVTTATLVATTRAVSGPDDAELPPSAPELDGLWDGPAPDPADTAALVEAAVAEDRALTGRGTFDEGRTRAVATRGVERSIDPTAGGNHFAAEPGEPFAGTLADIAVPTLVVHGTEDPLFPGHGEALAAAIPGARLLLLEGMGHQAPPPETWDVLLPELARHTGSSDPGAVPRQDG</sequence>
<dbReference type="InterPro" id="IPR050471">
    <property type="entry name" value="AB_hydrolase"/>
</dbReference>
<feature type="domain" description="AB hydrolase-1" evidence="1">
    <location>
        <begin position="42"/>
        <end position="280"/>
    </location>
</feature>